<sequence>MTLLFVTPRNAPVDEHLYGFKNDGERSGFQFWQDLQSDGYESSTCAHRHDVTVTSSIASSLANTGYHHFSLETILAPQDKQTVGLQPNGNKSLSGQRPYLLKCDCVKRSSDKFLLVKSVSRKKMISLFRVVHTFKVLNQSQLLHASRNNMDDKKKDMCSLCLLLRLKEILKSARTRTPDRDLNHQPTCHRPTRLDELDIQSACPPMRASSFKHYKPESTKRTLHFTHERDEYLSVNSKLAGDAVHGVGVEFIRILPETHTPQLTNLFCECAPNDDVFKTPRCQPAIELYCPSGRRLLVLVVTTFADRRCSVVNTMNPSANNPSFLDQSF</sequence>
<evidence type="ECO:0000313" key="1">
    <source>
        <dbReference type="EMBL" id="CAD7427645.1"/>
    </source>
</evidence>
<reference evidence="1" key="1">
    <citation type="submission" date="2020-11" db="EMBL/GenBank/DDBJ databases">
        <authorList>
            <person name="Tran Van P."/>
        </authorList>
    </citation>
    <scope>NUCLEOTIDE SEQUENCE</scope>
</reference>
<accession>A0A7R9E5V4</accession>
<protein>
    <submittedName>
        <fullName evidence="1">Uncharacterized protein</fullName>
    </submittedName>
</protein>
<proteinExistence type="predicted"/>
<dbReference type="EMBL" id="OB793510">
    <property type="protein sequence ID" value="CAD7427645.1"/>
    <property type="molecule type" value="Genomic_DNA"/>
</dbReference>
<organism evidence="1">
    <name type="scientific">Timema monikensis</name>
    <dbReference type="NCBI Taxonomy" id="170555"/>
    <lineage>
        <taxon>Eukaryota</taxon>
        <taxon>Metazoa</taxon>
        <taxon>Ecdysozoa</taxon>
        <taxon>Arthropoda</taxon>
        <taxon>Hexapoda</taxon>
        <taxon>Insecta</taxon>
        <taxon>Pterygota</taxon>
        <taxon>Neoptera</taxon>
        <taxon>Polyneoptera</taxon>
        <taxon>Phasmatodea</taxon>
        <taxon>Timematodea</taxon>
        <taxon>Timematoidea</taxon>
        <taxon>Timematidae</taxon>
        <taxon>Timema</taxon>
    </lineage>
</organism>
<dbReference type="AlphaFoldDB" id="A0A7R9E5V4"/>
<name>A0A7R9E5V4_9NEOP</name>
<gene>
    <name evidence="1" type="ORF">TMSB3V08_LOCUS4477</name>
</gene>